<dbReference type="AlphaFoldDB" id="A0A0J1JFJ1"/>
<comment type="caution">
    <text evidence="2">The sequence shown here is derived from an EMBL/GenBank/DDBJ whole genome shotgun (WGS) entry which is preliminary data.</text>
</comment>
<gene>
    <name evidence="2" type="ORF">ABT58_12660</name>
</gene>
<evidence type="ECO:0000313" key="2">
    <source>
        <dbReference type="EMBL" id="KLV00497.1"/>
    </source>
</evidence>
<evidence type="ECO:0000256" key="1">
    <source>
        <dbReference type="SAM" id="Phobius"/>
    </source>
</evidence>
<keyword evidence="1" id="KW-1133">Transmembrane helix</keyword>
<evidence type="ECO:0000313" key="3">
    <source>
        <dbReference type="Proteomes" id="UP000036426"/>
    </source>
</evidence>
<keyword evidence="1" id="KW-0812">Transmembrane</keyword>
<accession>A0A0J1JFJ1</accession>
<dbReference type="EMBL" id="LDOV01000022">
    <property type="protein sequence ID" value="KLV00497.1"/>
    <property type="molecule type" value="Genomic_DNA"/>
</dbReference>
<feature type="transmembrane region" description="Helical" evidence="1">
    <location>
        <begin position="27"/>
        <end position="45"/>
    </location>
</feature>
<name>A0A0J1JFJ1_9GAMM</name>
<organism evidence="2 3">
    <name type="scientific">Photobacterium aphoticum</name>
    <dbReference type="NCBI Taxonomy" id="754436"/>
    <lineage>
        <taxon>Bacteria</taxon>
        <taxon>Pseudomonadati</taxon>
        <taxon>Pseudomonadota</taxon>
        <taxon>Gammaproteobacteria</taxon>
        <taxon>Vibrionales</taxon>
        <taxon>Vibrionaceae</taxon>
        <taxon>Photobacterium</taxon>
    </lineage>
</organism>
<keyword evidence="3" id="KW-1185">Reference proteome</keyword>
<feature type="transmembrane region" description="Helical" evidence="1">
    <location>
        <begin position="51"/>
        <end position="69"/>
    </location>
</feature>
<proteinExistence type="predicted"/>
<sequence>MLMMQTAINNVVDVIAMLHCFMSTIRAMYVTITLVFGVTLIRMIVINVDDMLVTVIAVWMMQYTINQVINMITMLNGSMSTVRTVLMVRVCMMRI</sequence>
<keyword evidence="1" id="KW-0472">Membrane</keyword>
<dbReference type="Proteomes" id="UP000036426">
    <property type="component" value="Unassembled WGS sequence"/>
</dbReference>
<reference evidence="2 3" key="1">
    <citation type="submission" date="2015-05" db="EMBL/GenBank/DDBJ databases">
        <title>Photobacterium galathea sp. nov.</title>
        <authorList>
            <person name="Machado H."/>
            <person name="Gram L."/>
        </authorList>
    </citation>
    <scope>NUCLEOTIDE SEQUENCE [LARGE SCALE GENOMIC DNA]</scope>
    <source>
        <strain evidence="2 3">DSM 25995</strain>
    </source>
</reference>
<protein>
    <submittedName>
        <fullName evidence="2">Uncharacterized protein</fullName>
    </submittedName>
</protein>